<evidence type="ECO:0000256" key="1">
    <source>
        <dbReference type="ARBA" id="ARBA00004166"/>
    </source>
</evidence>
<keyword evidence="14" id="KW-1185">Reference proteome</keyword>
<proteinExistence type="inferred from homology"/>
<gene>
    <name evidence="15" type="primary">LOC118420417</name>
</gene>
<feature type="compositionally biased region" description="Polar residues" evidence="12">
    <location>
        <begin position="317"/>
        <end position="346"/>
    </location>
</feature>
<evidence type="ECO:0000256" key="8">
    <source>
        <dbReference type="ARBA" id="ARBA00023139"/>
    </source>
</evidence>
<feature type="transmembrane region" description="Helical" evidence="11">
    <location>
        <begin position="455"/>
        <end position="482"/>
    </location>
</feature>
<keyword evidence="10 11" id="KW-0012">Acyltransferase</keyword>
<dbReference type="InterPro" id="IPR001594">
    <property type="entry name" value="Palmitoyltrfase_DHHC"/>
</dbReference>
<dbReference type="Proteomes" id="UP000001554">
    <property type="component" value="Chromosome 8"/>
</dbReference>
<dbReference type="InterPro" id="IPR039859">
    <property type="entry name" value="PFA4/ZDH16/20/ERF2-like"/>
</dbReference>
<dbReference type="GeneID" id="118420417"/>
<feature type="domain" description="Palmitoyltransferase DHHC" evidence="13">
    <location>
        <begin position="370"/>
        <end position="497"/>
    </location>
</feature>
<evidence type="ECO:0000256" key="5">
    <source>
        <dbReference type="ARBA" id="ARBA00022989"/>
    </source>
</evidence>
<evidence type="ECO:0000256" key="3">
    <source>
        <dbReference type="ARBA" id="ARBA00022679"/>
    </source>
</evidence>
<evidence type="ECO:0000256" key="11">
    <source>
        <dbReference type="RuleBase" id="RU079119"/>
    </source>
</evidence>
<feature type="region of interest" description="Disordered" evidence="12">
    <location>
        <begin position="301"/>
        <end position="353"/>
    </location>
</feature>
<dbReference type="GO" id="GO:0006612">
    <property type="term" value="P:protein targeting to membrane"/>
    <property type="evidence" value="ECO:0000318"/>
    <property type="project" value="GO_Central"/>
</dbReference>
<comment type="subcellular location">
    <subcellularLocation>
        <location evidence="1">Golgi apparatus</location>
        <location evidence="1">trans-Golgi network membrane</location>
        <topology evidence="1">Multi-pass membrane protein</topology>
    </subcellularLocation>
</comment>
<dbReference type="PROSITE" id="PS50216">
    <property type="entry name" value="DHHC"/>
    <property type="match status" value="1"/>
</dbReference>
<feature type="transmembrane region" description="Helical" evidence="11">
    <location>
        <begin position="227"/>
        <end position="247"/>
    </location>
</feature>
<keyword evidence="6" id="KW-0333">Golgi apparatus</keyword>
<dbReference type="GO" id="GO:0072659">
    <property type="term" value="P:protein localization to plasma membrane"/>
    <property type="evidence" value="ECO:0000318"/>
    <property type="project" value="GO_Central"/>
</dbReference>
<comment type="catalytic activity">
    <reaction evidence="11">
        <text>L-cysteinyl-[protein] + hexadecanoyl-CoA = S-hexadecanoyl-L-cysteinyl-[protein] + CoA</text>
        <dbReference type="Rhea" id="RHEA:36683"/>
        <dbReference type="Rhea" id="RHEA-COMP:10131"/>
        <dbReference type="Rhea" id="RHEA-COMP:11032"/>
        <dbReference type="ChEBI" id="CHEBI:29950"/>
        <dbReference type="ChEBI" id="CHEBI:57287"/>
        <dbReference type="ChEBI" id="CHEBI:57379"/>
        <dbReference type="ChEBI" id="CHEBI:74151"/>
        <dbReference type="EC" id="2.3.1.225"/>
    </reaction>
</comment>
<evidence type="ECO:0000313" key="15">
    <source>
        <dbReference type="RefSeq" id="XP_035683086.1"/>
    </source>
</evidence>
<dbReference type="PANTHER" id="PTHR22883">
    <property type="entry name" value="ZINC FINGER DHHC DOMAIN CONTAINING PROTEIN"/>
    <property type="match status" value="1"/>
</dbReference>
<evidence type="ECO:0000256" key="4">
    <source>
        <dbReference type="ARBA" id="ARBA00022692"/>
    </source>
</evidence>
<keyword evidence="8" id="KW-0564">Palmitate</keyword>
<dbReference type="GO" id="GO:0005794">
    <property type="term" value="C:Golgi apparatus"/>
    <property type="evidence" value="ECO:0000318"/>
    <property type="project" value="GO_Central"/>
</dbReference>
<name>A0A9J7MY80_BRAFL</name>
<keyword evidence="4 11" id="KW-0812">Transmembrane</keyword>
<keyword evidence="9" id="KW-0449">Lipoprotein</keyword>
<dbReference type="GO" id="GO:0019706">
    <property type="term" value="F:protein-cysteine S-palmitoyltransferase activity"/>
    <property type="evidence" value="ECO:0000318"/>
    <property type="project" value="GO_Central"/>
</dbReference>
<sequence length="545" mass="61557">MQEHRVWINQELPHTGVGQGQAGWNAEAQKMGESHQSQEEEGEMEGLCCCEYINTQGERSHLLMSFCDCEDLDSAADRNRKHRVVSAWNYQEFYRNYKEGTKLHNHSYIKRSPRVFKRQKVPSSNYEALYMTLEDRLRIPWCSGKGAKQVNPQVIPPLLLVPLSLNIAAIHPLLTAVVLVLLPILLIRYYFRFIKIRQSGPFFLSWGLVSVGYLYSLYLRLVVPLGIVTSTETCLLTVLMGAMLAALTSAKQNPGFISGKNKLGADSKQGPAFPKNGVKNTHEESLQGNGIQLRSSADRNHAISNPVQNGGKVGKASSIQSTDAPYQNDSTMQSTKRPLQRNGNNNNRDKQDLGQDAVIDVEGQRVAAQPLWCHVCKMPRPPRAGHCMICKRCVLRLDHHCIWIDHCVGKNNHRSFLLTLVLFMSSAGYGVWLSLNSTCPGWYSKRWIPYCPQAYSTSSSALVFTCCYYTLMVLTAMSGILVSQLINISWNMTGREERVAIRNKTYKVRCCGFCVYTDKYDKGCVQNWWEFSQKPKLEKPAVQMV</sequence>
<reference evidence="14" key="1">
    <citation type="journal article" date="2020" name="Nat. Ecol. Evol.">
        <title>Deeply conserved synteny resolves early events in vertebrate evolution.</title>
        <authorList>
            <person name="Simakov O."/>
            <person name="Marletaz F."/>
            <person name="Yue J.X."/>
            <person name="O'Connell B."/>
            <person name="Jenkins J."/>
            <person name="Brandt A."/>
            <person name="Calef R."/>
            <person name="Tung C.H."/>
            <person name="Huang T.K."/>
            <person name="Schmutz J."/>
            <person name="Satoh N."/>
            <person name="Yu J.K."/>
            <person name="Putnam N.H."/>
            <person name="Green R.E."/>
            <person name="Rokhsar D.S."/>
        </authorList>
    </citation>
    <scope>NUCLEOTIDE SEQUENCE [LARGE SCALE GENOMIC DNA]</scope>
    <source>
        <strain evidence="14">S238N-H82</strain>
    </source>
</reference>
<dbReference type="AlphaFoldDB" id="A0A9J7MY80"/>
<feature type="transmembrane region" description="Helical" evidence="11">
    <location>
        <begin position="416"/>
        <end position="435"/>
    </location>
</feature>
<feature type="region of interest" description="Disordered" evidence="12">
    <location>
        <begin position="266"/>
        <end position="286"/>
    </location>
</feature>
<dbReference type="PANTHER" id="PTHR22883:SF475">
    <property type="entry name" value="PALMITOYLTRANSFERASE ZDHHC23"/>
    <property type="match status" value="1"/>
</dbReference>
<dbReference type="EC" id="2.3.1.225" evidence="11"/>
<feature type="transmembrane region" description="Helical" evidence="11">
    <location>
        <begin position="203"/>
        <end position="221"/>
    </location>
</feature>
<reference evidence="15" key="2">
    <citation type="submission" date="2025-08" db="UniProtKB">
        <authorList>
            <consortium name="RefSeq"/>
        </authorList>
    </citation>
    <scope>IDENTIFICATION</scope>
    <source>
        <strain evidence="15">S238N-H82</strain>
        <tissue evidence="15">Testes</tissue>
    </source>
</reference>
<accession>A0A9J7MY80</accession>
<dbReference type="KEGG" id="bfo:118420417"/>
<evidence type="ECO:0000256" key="10">
    <source>
        <dbReference type="ARBA" id="ARBA00023315"/>
    </source>
</evidence>
<evidence type="ECO:0000259" key="13">
    <source>
        <dbReference type="Pfam" id="PF01529"/>
    </source>
</evidence>
<keyword evidence="5 11" id="KW-1133">Transmembrane helix</keyword>
<keyword evidence="7 11" id="KW-0472">Membrane</keyword>
<evidence type="ECO:0000256" key="9">
    <source>
        <dbReference type="ARBA" id="ARBA00023288"/>
    </source>
</evidence>
<dbReference type="RefSeq" id="XP_035683086.1">
    <property type="nucleotide sequence ID" value="XM_035827193.1"/>
</dbReference>
<evidence type="ECO:0000256" key="12">
    <source>
        <dbReference type="SAM" id="MobiDB-lite"/>
    </source>
</evidence>
<comment type="domain">
    <text evidence="11">The DHHC domain is required for palmitoyltransferase activity.</text>
</comment>
<feature type="transmembrane region" description="Helical" evidence="11">
    <location>
        <begin position="169"/>
        <end position="191"/>
    </location>
</feature>
<protein>
    <recommendedName>
        <fullName evidence="11">Palmitoyltransferase</fullName>
        <ecNumber evidence="11">2.3.1.225</ecNumber>
    </recommendedName>
</protein>
<dbReference type="OrthoDB" id="430659at2759"/>
<keyword evidence="3 11" id="KW-0808">Transferase</keyword>
<evidence type="ECO:0000256" key="7">
    <source>
        <dbReference type="ARBA" id="ARBA00023136"/>
    </source>
</evidence>
<dbReference type="GO" id="GO:0005783">
    <property type="term" value="C:endoplasmic reticulum"/>
    <property type="evidence" value="ECO:0000318"/>
    <property type="project" value="GO_Central"/>
</dbReference>
<comment type="similarity">
    <text evidence="2 11">Belongs to the DHHC palmitoyltransferase family.</text>
</comment>
<dbReference type="Pfam" id="PF01529">
    <property type="entry name" value="DHHC"/>
    <property type="match status" value="1"/>
</dbReference>
<evidence type="ECO:0000256" key="2">
    <source>
        <dbReference type="ARBA" id="ARBA00008574"/>
    </source>
</evidence>
<dbReference type="OMA" id="SLYGISM"/>
<organism evidence="14 15">
    <name type="scientific">Branchiostoma floridae</name>
    <name type="common">Florida lancelet</name>
    <name type="synonym">Amphioxus</name>
    <dbReference type="NCBI Taxonomy" id="7739"/>
    <lineage>
        <taxon>Eukaryota</taxon>
        <taxon>Metazoa</taxon>
        <taxon>Chordata</taxon>
        <taxon>Cephalochordata</taxon>
        <taxon>Leptocardii</taxon>
        <taxon>Amphioxiformes</taxon>
        <taxon>Branchiostomatidae</taxon>
        <taxon>Branchiostoma</taxon>
    </lineage>
</organism>
<evidence type="ECO:0000256" key="6">
    <source>
        <dbReference type="ARBA" id="ARBA00023034"/>
    </source>
</evidence>
<evidence type="ECO:0000313" key="14">
    <source>
        <dbReference type="Proteomes" id="UP000001554"/>
    </source>
</evidence>